<evidence type="ECO:0000256" key="1">
    <source>
        <dbReference type="ARBA" id="ARBA00023015"/>
    </source>
</evidence>
<dbReference type="GO" id="GO:0003677">
    <property type="term" value="F:DNA binding"/>
    <property type="evidence" value="ECO:0007669"/>
    <property type="project" value="UniProtKB-KW"/>
</dbReference>
<reference evidence="5 6" key="1">
    <citation type="submission" date="2018-08" db="EMBL/GenBank/DDBJ databases">
        <title>Bacillus jemisoniae sp. nov., Bacillus chryseoplanitiae sp. nov., Bacillus resnikiae sp. nov., and Bacillus frankliniae sp. nov., isolated from Viking spacecraft and associated surfaces.</title>
        <authorList>
            <person name="Seuylemezian A."/>
            <person name="Vaishampayan P."/>
        </authorList>
    </citation>
    <scope>NUCLEOTIDE SEQUENCE [LARGE SCALE GENOMIC DNA]</scope>
    <source>
        <strain evidence="5 6">JJ-247</strain>
    </source>
</reference>
<dbReference type="Pfam" id="PF01022">
    <property type="entry name" value="HTH_5"/>
    <property type="match status" value="1"/>
</dbReference>
<sequence length="345" mass="40406">MIVLNDLNHWLATHVRIIYSPFREMITSLHVLYNPAHHLTRLQWAEEIRKSMKPSLWNSFCHYSEISNEWLNFFDVYDGLHFEEKHPEEAIERLWQLKPEAIIEPILGKRANLPEDELTLMEKEMISKPKFFLDGLCEFLYVYQQKFFARELFRVEPWLIKSVHELSQKTLQDPVAAIGSVHPRFKVERKSLKFIKAQTWILDYEEVDSLTIYPSSFIAPHLLVGIETSEIIVYLQVSLPDETAPQGVPGDLLDVLQSLGDKTRMNLLRTLLYHPYCTQQLADKTGLAKSTVSKHLKMLEHAGLLKSERHGNFVFYKTNKEKLDQLIVDLNQFFDQPLIEKKEES</sequence>
<dbReference type="Proteomes" id="UP000265816">
    <property type="component" value="Unassembled WGS sequence"/>
</dbReference>
<dbReference type="PROSITE" id="PS50987">
    <property type="entry name" value="HTH_ARSR_2"/>
    <property type="match status" value="1"/>
</dbReference>
<dbReference type="InterPro" id="IPR011991">
    <property type="entry name" value="ArsR-like_HTH"/>
</dbReference>
<evidence type="ECO:0000313" key="6">
    <source>
        <dbReference type="Proteomes" id="UP000265816"/>
    </source>
</evidence>
<keyword evidence="3" id="KW-0804">Transcription</keyword>
<dbReference type="PANTHER" id="PTHR33154">
    <property type="entry name" value="TRANSCRIPTIONAL REGULATOR, ARSR FAMILY"/>
    <property type="match status" value="1"/>
</dbReference>
<dbReference type="OrthoDB" id="154717at2"/>
<dbReference type="SMART" id="SM00418">
    <property type="entry name" value="HTH_ARSR"/>
    <property type="match status" value="1"/>
</dbReference>
<keyword evidence="1" id="KW-0805">Transcription regulation</keyword>
<evidence type="ECO:0000256" key="3">
    <source>
        <dbReference type="ARBA" id="ARBA00023163"/>
    </source>
</evidence>
<dbReference type="InterPro" id="IPR051081">
    <property type="entry name" value="HTH_MetalResp_TranReg"/>
</dbReference>
<dbReference type="AlphaFoldDB" id="A0A398B3B6"/>
<dbReference type="NCBIfam" id="NF033788">
    <property type="entry name" value="HTH_metalloreg"/>
    <property type="match status" value="1"/>
</dbReference>
<organism evidence="5 6">
    <name type="scientific">Mesobacillus zeae</name>
    <dbReference type="NCBI Taxonomy" id="1917180"/>
    <lineage>
        <taxon>Bacteria</taxon>
        <taxon>Bacillati</taxon>
        <taxon>Bacillota</taxon>
        <taxon>Bacilli</taxon>
        <taxon>Bacillales</taxon>
        <taxon>Bacillaceae</taxon>
        <taxon>Mesobacillus</taxon>
    </lineage>
</organism>
<dbReference type="GO" id="GO:0003700">
    <property type="term" value="F:DNA-binding transcription factor activity"/>
    <property type="evidence" value="ECO:0007669"/>
    <property type="project" value="InterPro"/>
</dbReference>
<proteinExistence type="predicted"/>
<evidence type="ECO:0000256" key="2">
    <source>
        <dbReference type="ARBA" id="ARBA00023125"/>
    </source>
</evidence>
<dbReference type="CDD" id="cd00090">
    <property type="entry name" value="HTH_ARSR"/>
    <property type="match status" value="1"/>
</dbReference>
<feature type="domain" description="HTH arsR-type" evidence="4">
    <location>
        <begin position="244"/>
        <end position="338"/>
    </location>
</feature>
<accession>A0A398B3B6</accession>
<dbReference type="InterPro" id="IPR012318">
    <property type="entry name" value="HTH_CRP"/>
</dbReference>
<name>A0A398B3B6_9BACI</name>
<dbReference type="SMART" id="SM00419">
    <property type="entry name" value="HTH_CRP"/>
    <property type="match status" value="1"/>
</dbReference>
<gene>
    <name evidence="5" type="ORF">D1970_18700</name>
</gene>
<dbReference type="InterPro" id="IPR001845">
    <property type="entry name" value="HTH_ArsR_DNA-bd_dom"/>
</dbReference>
<dbReference type="InterPro" id="IPR036388">
    <property type="entry name" value="WH-like_DNA-bd_sf"/>
</dbReference>
<keyword evidence="2" id="KW-0238">DNA-binding</keyword>
<dbReference type="InterPro" id="IPR036390">
    <property type="entry name" value="WH_DNA-bd_sf"/>
</dbReference>
<dbReference type="PRINTS" id="PR00778">
    <property type="entry name" value="HTHARSR"/>
</dbReference>
<dbReference type="InterPro" id="IPR045981">
    <property type="entry name" value="DUF5937"/>
</dbReference>
<dbReference type="Pfam" id="PF19361">
    <property type="entry name" value="DUF5937"/>
    <property type="match status" value="1"/>
</dbReference>
<keyword evidence="6" id="KW-1185">Reference proteome</keyword>
<evidence type="ECO:0000313" key="5">
    <source>
        <dbReference type="EMBL" id="RID82440.1"/>
    </source>
</evidence>
<protein>
    <submittedName>
        <fullName evidence="5">ArsR family transcriptional regulator</fullName>
    </submittedName>
</protein>
<dbReference type="EMBL" id="QWVT01000037">
    <property type="protein sequence ID" value="RID82440.1"/>
    <property type="molecule type" value="Genomic_DNA"/>
</dbReference>
<evidence type="ECO:0000259" key="4">
    <source>
        <dbReference type="PROSITE" id="PS50987"/>
    </source>
</evidence>
<dbReference type="SUPFAM" id="SSF46785">
    <property type="entry name" value="Winged helix' DNA-binding domain"/>
    <property type="match status" value="1"/>
</dbReference>
<dbReference type="PANTHER" id="PTHR33154:SF33">
    <property type="entry name" value="TRANSCRIPTIONAL REPRESSOR SDPR"/>
    <property type="match status" value="1"/>
</dbReference>
<dbReference type="Gene3D" id="1.10.10.10">
    <property type="entry name" value="Winged helix-like DNA-binding domain superfamily/Winged helix DNA-binding domain"/>
    <property type="match status" value="1"/>
</dbReference>
<comment type="caution">
    <text evidence="5">The sequence shown here is derived from an EMBL/GenBank/DDBJ whole genome shotgun (WGS) entry which is preliminary data.</text>
</comment>